<dbReference type="SUPFAM" id="SSF51735">
    <property type="entry name" value="NAD(P)-binding Rossmann-fold domains"/>
    <property type="match status" value="1"/>
</dbReference>
<dbReference type="RefSeq" id="WP_206101712.1">
    <property type="nucleotide sequence ID" value="NZ_CP070969.1"/>
</dbReference>
<proteinExistence type="predicted"/>
<dbReference type="InterPro" id="IPR036291">
    <property type="entry name" value="NAD(P)-bd_dom_sf"/>
</dbReference>
<feature type="domain" description="NAD-dependent epimerase/dehydratase" evidence="1">
    <location>
        <begin position="10"/>
        <end position="59"/>
    </location>
</feature>
<dbReference type="Proteomes" id="UP000663452">
    <property type="component" value="Chromosome"/>
</dbReference>
<sequence length="80" mass="9462">MQQKFFPKLVSNKEDFYKTDFEKTIQLFEMCLNNNVKSVIFISTVAVYDNYPLINEYSIKAPNMSTEIQRYAEEAALEMF</sequence>
<evidence type="ECO:0000313" key="2">
    <source>
        <dbReference type="EMBL" id="QSF44115.1"/>
    </source>
</evidence>
<dbReference type="Gene3D" id="3.40.50.720">
    <property type="entry name" value="NAD(P)-binding Rossmann-like Domain"/>
    <property type="match status" value="1"/>
</dbReference>
<keyword evidence="3" id="KW-1185">Reference proteome</keyword>
<dbReference type="InterPro" id="IPR001509">
    <property type="entry name" value="Epimerase_deHydtase"/>
</dbReference>
<reference evidence="2 3" key="1">
    <citation type="submission" date="2021-02" db="EMBL/GenBank/DDBJ databases">
        <title>Paenibacillus tianjinensis sp. nov.</title>
        <authorList>
            <person name="Liu H."/>
        </authorList>
    </citation>
    <scope>NUCLEOTIDE SEQUENCE [LARGE SCALE GENOMIC DNA]</scope>
    <source>
        <strain evidence="2 3">TB2019</strain>
    </source>
</reference>
<accession>A0ABX7L7D0</accession>
<evidence type="ECO:0000259" key="1">
    <source>
        <dbReference type="Pfam" id="PF01370"/>
    </source>
</evidence>
<name>A0ABX7L7D0_9BACL</name>
<dbReference type="Pfam" id="PF01370">
    <property type="entry name" value="Epimerase"/>
    <property type="match status" value="1"/>
</dbReference>
<protein>
    <submittedName>
        <fullName evidence="2">NAD-dependent epimerase/dehydratase family protein</fullName>
    </submittedName>
</protein>
<organism evidence="2 3">
    <name type="scientific">Paenibacillus tianjinensis</name>
    <dbReference type="NCBI Taxonomy" id="2810347"/>
    <lineage>
        <taxon>Bacteria</taxon>
        <taxon>Bacillati</taxon>
        <taxon>Bacillota</taxon>
        <taxon>Bacilli</taxon>
        <taxon>Bacillales</taxon>
        <taxon>Paenibacillaceae</taxon>
        <taxon>Paenibacillus</taxon>
    </lineage>
</organism>
<evidence type="ECO:0000313" key="3">
    <source>
        <dbReference type="Proteomes" id="UP000663452"/>
    </source>
</evidence>
<dbReference type="EMBL" id="CP070969">
    <property type="protein sequence ID" value="QSF44115.1"/>
    <property type="molecule type" value="Genomic_DNA"/>
</dbReference>
<gene>
    <name evidence="2" type="ORF">JRJ22_23280</name>
</gene>